<dbReference type="PANTHER" id="PTHR24321:SF15">
    <property type="entry name" value="OXIDOREDUCTASE UCPA"/>
    <property type="match status" value="1"/>
</dbReference>
<keyword evidence="4" id="KW-1185">Reference proteome</keyword>
<dbReference type="AlphaFoldDB" id="A0A840J819"/>
<name>A0A840J819_9PSEU</name>
<dbReference type="PRINTS" id="PR00081">
    <property type="entry name" value="GDHRDH"/>
</dbReference>
<sequence length="251" mass="26332">MSGRLEGKVALVSGGARGLGEAIVELFAEEGAAVVFGDVLDEAGEKVAIRLKQLGAPVTYTNLDVTRPDDWAAAVALTTEKYGRLTTLVNNAAVYDSAGLMAITPEAWSKLLSVNLDGQWLGMRAAEPALLTAGKGAAIVNVCSLWANIGSPGSVAYHASKGGVRSMTKSVALEYAERGIRVNSLHPGMIDTEFGGSTVMREDLDKQMAVVPMKRMGAPIEIAYGALFLASDEARYMTGAELIVDGGWSVP</sequence>
<evidence type="ECO:0000256" key="2">
    <source>
        <dbReference type="ARBA" id="ARBA00023002"/>
    </source>
</evidence>
<dbReference type="EMBL" id="JACHMG010000001">
    <property type="protein sequence ID" value="MBB4689614.1"/>
    <property type="molecule type" value="Genomic_DNA"/>
</dbReference>
<keyword evidence="2" id="KW-0560">Oxidoreductase</keyword>
<reference evidence="3 4" key="1">
    <citation type="submission" date="2020-08" db="EMBL/GenBank/DDBJ databases">
        <title>Sequencing the genomes of 1000 actinobacteria strains.</title>
        <authorList>
            <person name="Klenk H.-P."/>
        </authorList>
    </citation>
    <scope>NUCLEOTIDE SEQUENCE [LARGE SCALE GENOMIC DNA]</scope>
    <source>
        <strain evidence="3 4">DSM 45859</strain>
    </source>
</reference>
<comment type="caution">
    <text evidence="3">The sequence shown here is derived from an EMBL/GenBank/DDBJ whole genome shotgun (WGS) entry which is preliminary data.</text>
</comment>
<accession>A0A840J819</accession>
<proteinExistence type="inferred from homology"/>
<dbReference type="InterPro" id="IPR036291">
    <property type="entry name" value="NAD(P)-bd_dom_sf"/>
</dbReference>
<evidence type="ECO:0000256" key="1">
    <source>
        <dbReference type="ARBA" id="ARBA00006484"/>
    </source>
</evidence>
<dbReference type="Pfam" id="PF13561">
    <property type="entry name" value="adh_short_C2"/>
    <property type="match status" value="1"/>
</dbReference>
<gene>
    <name evidence="3" type="ORF">BJY18_007099</name>
</gene>
<dbReference type="FunFam" id="3.40.50.720:FF:000084">
    <property type="entry name" value="Short-chain dehydrogenase reductase"/>
    <property type="match status" value="1"/>
</dbReference>
<dbReference type="RefSeq" id="WP_184784116.1">
    <property type="nucleotide sequence ID" value="NZ_JACHMG010000001.1"/>
</dbReference>
<dbReference type="NCBIfam" id="NF005559">
    <property type="entry name" value="PRK07231.1"/>
    <property type="match status" value="1"/>
</dbReference>
<organism evidence="3 4">
    <name type="scientific">Amycolatopsis jiangsuensis</name>
    <dbReference type="NCBI Taxonomy" id="1181879"/>
    <lineage>
        <taxon>Bacteria</taxon>
        <taxon>Bacillati</taxon>
        <taxon>Actinomycetota</taxon>
        <taxon>Actinomycetes</taxon>
        <taxon>Pseudonocardiales</taxon>
        <taxon>Pseudonocardiaceae</taxon>
        <taxon>Amycolatopsis</taxon>
    </lineage>
</organism>
<dbReference type="PRINTS" id="PR00080">
    <property type="entry name" value="SDRFAMILY"/>
</dbReference>
<dbReference type="SUPFAM" id="SSF51735">
    <property type="entry name" value="NAD(P)-binding Rossmann-fold domains"/>
    <property type="match status" value="1"/>
</dbReference>
<dbReference type="Gene3D" id="3.40.50.720">
    <property type="entry name" value="NAD(P)-binding Rossmann-like Domain"/>
    <property type="match status" value="1"/>
</dbReference>
<dbReference type="PANTHER" id="PTHR24321">
    <property type="entry name" value="DEHYDROGENASES, SHORT CHAIN"/>
    <property type="match status" value="1"/>
</dbReference>
<protein>
    <submittedName>
        <fullName evidence="3">NAD(P)-dependent dehydrogenase (Short-subunit alcohol dehydrogenase family)</fullName>
    </submittedName>
</protein>
<comment type="similarity">
    <text evidence="1">Belongs to the short-chain dehydrogenases/reductases (SDR) family.</text>
</comment>
<evidence type="ECO:0000313" key="3">
    <source>
        <dbReference type="EMBL" id="MBB4689614.1"/>
    </source>
</evidence>
<evidence type="ECO:0000313" key="4">
    <source>
        <dbReference type="Proteomes" id="UP000581769"/>
    </source>
</evidence>
<dbReference type="InterPro" id="IPR002347">
    <property type="entry name" value="SDR_fam"/>
</dbReference>
<dbReference type="GO" id="GO:0016491">
    <property type="term" value="F:oxidoreductase activity"/>
    <property type="evidence" value="ECO:0007669"/>
    <property type="project" value="UniProtKB-KW"/>
</dbReference>
<dbReference type="Proteomes" id="UP000581769">
    <property type="component" value="Unassembled WGS sequence"/>
</dbReference>